<dbReference type="EMBL" id="JBJUIK010000015">
    <property type="protein sequence ID" value="KAL3502590.1"/>
    <property type="molecule type" value="Genomic_DNA"/>
</dbReference>
<feature type="domain" description="Transposase-associated" evidence="1">
    <location>
        <begin position="3"/>
        <end position="75"/>
    </location>
</feature>
<dbReference type="AlphaFoldDB" id="A0ABD2Y8S3"/>
<dbReference type="Proteomes" id="UP001630127">
    <property type="component" value="Unassembled WGS sequence"/>
</dbReference>
<accession>A0ABD2Y8S3</accession>
<dbReference type="Pfam" id="PF13963">
    <property type="entry name" value="Transpos_assoc"/>
    <property type="match status" value="1"/>
</dbReference>
<name>A0ABD2Y8S3_9GENT</name>
<keyword evidence="3" id="KW-1185">Reference proteome</keyword>
<reference evidence="2 3" key="1">
    <citation type="submission" date="2024-11" db="EMBL/GenBank/DDBJ databases">
        <title>A near-complete genome assembly of Cinchona calisaya.</title>
        <authorList>
            <person name="Lian D.C."/>
            <person name="Zhao X.W."/>
            <person name="Wei L."/>
        </authorList>
    </citation>
    <scope>NUCLEOTIDE SEQUENCE [LARGE SCALE GENOMIC DNA]</scope>
    <source>
        <tissue evidence="2">Nenye</tissue>
    </source>
</reference>
<dbReference type="InterPro" id="IPR029480">
    <property type="entry name" value="Transpos_assoc"/>
</dbReference>
<evidence type="ECO:0000313" key="3">
    <source>
        <dbReference type="Proteomes" id="UP001630127"/>
    </source>
</evidence>
<evidence type="ECO:0000313" key="2">
    <source>
        <dbReference type="EMBL" id="KAL3502590.1"/>
    </source>
</evidence>
<protein>
    <recommendedName>
        <fullName evidence="1">Transposase-associated domain-containing protein</fullName>
    </recommendedName>
</protein>
<sequence length="126" mass="13997">MDKSWMQKDRRSDEFGKGFNAFLDYAFKHSSVNGMIACPCSECKYGVYVSRKEAKTHLKVSGFLKGYTQWVAHGEFLYSTQSTSSSNDVSRDASGVHDNMHNLVHDSLGVSQHDSTLGGTTEFDGD</sequence>
<gene>
    <name evidence="2" type="ORF">ACH5RR_037039</name>
</gene>
<proteinExistence type="predicted"/>
<comment type="caution">
    <text evidence="2">The sequence shown here is derived from an EMBL/GenBank/DDBJ whole genome shotgun (WGS) entry which is preliminary data.</text>
</comment>
<evidence type="ECO:0000259" key="1">
    <source>
        <dbReference type="Pfam" id="PF13963"/>
    </source>
</evidence>
<organism evidence="2 3">
    <name type="scientific">Cinchona calisaya</name>
    <dbReference type="NCBI Taxonomy" id="153742"/>
    <lineage>
        <taxon>Eukaryota</taxon>
        <taxon>Viridiplantae</taxon>
        <taxon>Streptophyta</taxon>
        <taxon>Embryophyta</taxon>
        <taxon>Tracheophyta</taxon>
        <taxon>Spermatophyta</taxon>
        <taxon>Magnoliopsida</taxon>
        <taxon>eudicotyledons</taxon>
        <taxon>Gunneridae</taxon>
        <taxon>Pentapetalae</taxon>
        <taxon>asterids</taxon>
        <taxon>lamiids</taxon>
        <taxon>Gentianales</taxon>
        <taxon>Rubiaceae</taxon>
        <taxon>Cinchonoideae</taxon>
        <taxon>Cinchoneae</taxon>
        <taxon>Cinchona</taxon>
    </lineage>
</organism>